<sequence length="98" mass="11993">MAKKNKTDQKIEEWIQADQILIKLFCLQSYQSFSPLKKRIYREMVISAFQIYEQEGNIGLQRYLDQMECFIQMGHDPSLRLYPHYRKELIRILRFFLK</sequence>
<gene>
    <name evidence="1" type="ORF">HB844_13720</name>
</gene>
<protein>
    <submittedName>
        <fullName evidence="1">Uncharacterized protein</fullName>
    </submittedName>
</protein>
<dbReference type="EMBL" id="JAARPY010000020">
    <property type="protein sequence ID" value="MBC1399917.1"/>
    <property type="molecule type" value="Genomic_DNA"/>
</dbReference>
<accession>A0A841YIY6</accession>
<dbReference type="RefSeq" id="WP_185363540.1">
    <property type="nucleotide sequence ID" value="NZ_JAARPY010000020.1"/>
</dbReference>
<dbReference type="Proteomes" id="UP000571128">
    <property type="component" value="Unassembled WGS sequence"/>
</dbReference>
<evidence type="ECO:0000313" key="1">
    <source>
        <dbReference type="EMBL" id="MBC1399917.1"/>
    </source>
</evidence>
<name>A0A841YIY6_9LIST</name>
<evidence type="ECO:0000313" key="2">
    <source>
        <dbReference type="Proteomes" id="UP000571128"/>
    </source>
</evidence>
<organism evidence="1 2">
    <name type="scientific">Listeria fleischmannii</name>
    <dbReference type="NCBI Taxonomy" id="1069827"/>
    <lineage>
        <taxon>Bacteria</taxon>
        <taxon>Bacillati</taxon>
        <taxon>Bacillota</taxon>
        <taxon>Bacilli</taxon>
        <taxon>Bacillales</taxon>
        <taxon>Listeriaceae</taxon>
        <taxon>Listeria</taxon>
    </lineage>
</organism>
<proteinExistence type="predicted"/>
<reference evidence="1 2" key="1">
    <citation type="submission" date="2020-03" db="EMBL/GenBank/DDBJ databases">
        <title>Soil Listeria distribution.</title>
        <authorList>
            <person name="Liao J."/>
            <person name="Wiedmann M."/>
        </authorList>
    </citation>
    <scope>NUCLEOTIDE SEQUENCE [LARGE SCALE GENOMIC DNA]</scope>
    <source>
        <strain evidence="1 2">FSL L7-1645</strain>
    </source>
</reference>
<comment type="caution">
    <text evidence="1">The sequence shown here is derived from an EMBL/GenBank/DDBJ whole genome shotgun (WGS) entry which is preliminary data.</text>
</comment>
<dbReference type="AlphaFoldDB" id="A0A841YIY6"/>